<name>A0A3P7NXM3_DIBLA</name>
<keyword evidence="1" id="KW-0472">Membrane</keyword>
<gene>
    <name evidence="2" type="ORF">DILT_LOCUS9270</name>
</gene>
<dbReference type="Proteomes" id="UP000281553">
    <property type="component" value="Unassembled WGS sequence"/>
</dbReference>
<proteinExistence type="predicted"/>
<dbReference type="EMBL" id="UYRU01056391">
    <property type="protein sequence ID" value="VDN13439.1"/>
    <property type="molecule type" value="Genomic_DNA"/>
</dbReference>
<protein>
    <recommendedName>
        <fullName evidence="4">Protein tweety homolog</fullName>
    </recommendedName>
</protein>
<evidence type="ECO:0000313" key="2">
    <source>
        <dbReference type="EMBL" id="VDN13439.1"/>
    </source>
</evidence>
<accession>A0A3P7NXM3</accession>
<sequence>MNPKCDKIAQQLKDLLPALEKSNTASDQLCKAYEGLNNSTKALDPLNNFTTALFGSVNETGTEAFTNLTQSLLPCDSLYYAVQSVVFMSCGASGLAPRIFAWGLFLSLCLFFTFFSLLSLCLLWRVQTHQVKRFGGSDEDYDASEY</sequence>
<evidence type="ECO:0008006" key="4">
    <source>
        <dbReference type="Google" id="ProtNLM"/>
    </source>
</evidence>
<feature type="transmembrane region" description="Helical" evidence="1">
    <location>
        <begin position="102"/>
        <end position="124"/>
    </location>
</feature>
<keyword evidence="1" id="KW-1133">Transmembrane helix</keyword>
<reference evidence="2 3" key="1">
    <citation type="submission" date="2018-11" db="EMBL/GenBank/DDBJ databases">
        <authorList>
            <consortium name="Pathogen Informatics"/>
        </authorList>
    </citation>
    <scope>NUCLEOTIDE SEQUENCE [LARGE SCALE GENOMIC DNA]</scope>
</reference>
<evidence type="ECO:0000256" key="1">
    <source>
        <dbReference type="SAM" id="Phobius"/>
    </source>
</evidence>
<keyword evidence="3" id="KW-1185">Reference proteome</keyword>
<keyword evidence="1" id="KW-0812">Transmembrane</keyword>
<dbReference type="AlphaFoldDB" id="A0A3P7NXM3"/>
<organism evidence="2 3">
    <name type="scientific">Dibothriocephalus latus</name>
    <name type="common">Fish tapeworm</name>
    <name type="synonym">Diphyllobothrium latum</name>
    <dbReference type="NCBI Taxonomy" id="60516"/>
    <lineage>
        <taxon>Eukaryota</taxon>
        <taxon>Metazoa</taxon>
        <taxon>Spiralia</taxon>
        <taxon>Lophotrochozoa</taxon>
        <taxon>Platyhelminthes</taxon>
        <taxon>Cestoda</taxon>
        <taxon>Eucestoda</taxon>
        <taxon>Diphyllobothriidea</taxon>
        <taxon>Diphyllobothriidae</taxon>
        <taxon>Dibothriocephalus</taxon>
    </lineage>
</organism>
<evidence type="ECO:0000313" key="3">
    <source>
        <dbReference type="Proteomes" id="UP000281553"/>
    </source>
</evidence>